<dbReference type="AlphaFoldDB" id="A0ABD0MAA3"/>
<evidence type="ECO:0000313" key="2">
    <source>
        <dbReference type="Proteomes" id="UP001519460"/>
    </source>
</evidence>
<gene>
    <name evidence="1" type="ORF">BaRGS_00000615</name>
</gene>
<sequence length="130" mass="13371">MARESFMCMPRECRVLLTRSCGGGQGAGRLALSAEVGSSLISLVVRREGGPALSVYAPLPCAPSAHSANLCIMLARTRLSVSALPSLGPSKLPSANGPPRPVGASSVLSPRYVVVLSDVQLVRVCSLAAL</sequence>
<comment type="caution">
    <text evidence="1">The sequence shown here is derived from an EMBL/GenBank/DDBJ whole genome shotgun (WGS) entry which is preliminary data.</text>
</comment>
<protein>
    <submittedName>
        <fullName evidence="1">Uncharacterized protein</fullName>
    </submittedName>
</protein>
<keyword evidence="2" id="KW-1185">Reference proteome</keyword>
<reference evidence="1 2" key="1">
    <citation type="journal article" date="2023" name="Sci. Data">
        <title>Genome assembly of the Korean intertidal mud-creeper Batillaria attramentaria.</title>
        <authorList>
            <person name="Patra A.K."/>
            <person name="Ho P.T."/>
            <person name="Jun S."/>
            <person name="Lee S.J."/>
            <person name="Kim Y."/>
            <person name="Won Y.J."/>
        </authorList>
    </citation>
    <scope>NUCLEOTIDE SEQUENCE [LARGE SCALE GENOMIC DNA]</scope>
    <source>
        <strain evidence="1">Wonlab-2016</strain>
    </source>
</reference>
<evidence type="ECO:0000313" key="1">
    <source>
        <dbReference type="EMBL" id="KAK7508376.1"/>
    </source>
</evidence>
<dbReference type="EMBL" id="JACVVK020000002">
    <property type="protein sequence ID" value="KAK7508376.1"/>
    <property type="molecule type" value="Genomic_DNA"/>
</dbReference>
<name>A0ABD0MAA3_9CAEN</name>
<organism evidence="1 2">
    <name type="scientific">Batillaria attramentaria</name>
    <dbReference type="NCBI Taxonomy" id="370345"/>
    <lineage>
        <taxon>Eukaryota</taxon>
        <taxon>Metazoa</taxon>
        <taxon>Spiralia</taxon>
        <taxon>Lophotrochozoa</taxon>
        <taxon>Mollusca</taxon>
        <taxon>Gastropoda</taxon>
        <taxon>Caenogastropoda</taxon>
        <taxon>Sorbeoconcha</taxon>
        <taxon>Cerithioidea</taxon>
        <taxon>Batillariidae</taxon>
        <taxon>Batillaria</taxon>
    </lineage>
</organism>
<proteinExistence type="predicted"/>
<dbReference type="Proteomes" id="UP001519460">
    <property type="component" value="Unassembled WGS sequence"/>
</dbReference>
<accession>A0ABD0MAA3</accession>